<protein>
    <submittedName>
        <fullName evidence="8">Methyl-accepting chemotaxis protein</fullName>
    </submittedName>
</protein>
<comment type="caution">
    <text evidence="8">The sequence shown here is derived from an EMBL/GenBank/DDBJ whole genome shotgun (WGS) entry which is preliminary data.</text>
</comment>
<feature type="transmembrane region" description="Helical" evidence="5">
    <location>
        <begin position="49"/>
        <end position="68"/>
    </location>
</feature>
<comment type="similarity">
    <text evidence="2">Belongs to the methyl-accepting chemotaxis (MCP) protein family.</text>
</comment>
<accession>A0ABR6GXG2</accession>
<evidence type="ECO:0000256" key="5">
    <source>
        <dbReference type="SAM" id="Phobius"/>
    </source>
</evidence>
<evidence type="ECO:0000259" key="7">
    <source>
        <dbReference type="PROSITE" id="PS50885"/>
    </source>
</evidence>
<dbReference type="RefSeq" id="WP_246410423.1">
    <property type="nucleotide sequence ID" value="NZ_JACHXO010000009.1"/>
</dbReference>
<feature type="compositionally biased region" description="Low complexity" evidence="4">
    <location>
        <begin position="575"/>
        <end position="607"/>
    </location>
</feature>
<evidence type="ECO:0000256" key="3">
    <source>
        <dbReference type="PROSITE-ProRule" id="PRU00284"/>
    </source>
</evidence>
<sequence>MRSSALGAQVAAAGASLPGMLSGGSSPPAASESASSPRGGGLSVAMRLWGAVGVVILALVLLMAFTTWRNSRTQAEASAVIGALDAKQDAAQLWSSLTTGAVLRVQASLISNDPLVNDTFKADITAAVERITKVQKDIQAMALTDEDKALMAKIAELRKTVTAASAKATELKTAGNLDAAREQVKSQFNPAVTAYLGALNDFVALQDKLKADEQQVLNAQRSSAVTIAWSVTVLIVLLLLVGAAWLVKSIQSPLQLALQLTQRIAEGDLTARATSHSRDEFGQLLQALDRMATELRRLVSEVRHGVDSVSTASGEIATGNHDLSARTEQTASNLQQTASSMEQLTATVTQSADTARQATQLASSAAEAAQRGGTVVTQVTDNMNEITASSRKISDIIGVIDGIAFQTNILALNAAVEAARAGEQGRGFAVVAGEVRTLAQRSAEAAKEIKALINASVERVEVGAELVAQSGAVMQDIVGSVRRVSDLIGEISAASTEQRDGIGLVNQAVTQLDQMTQQNAALVEESAAAAQSMREQAHRLMEVVGRFNVGSGEHFASTAKAQGRPPEKPMATSLAARSTGLSTGASTSSSTGSGTGLSTARTSASAGQPAKTSAPRMSKAPSAKGGTSTTAAHRPTGSSSAAAGTKGPSAQATRATSAASPPPAPAPRKPAADDDASGDWETF</sequence>
<proteinExistence type="inferred from homology"/>
<dbReference type="CDD" id="cd19411">
    <property type="entry name" value="MCP2201-like_sensor"/>
    <property type="match status" value="1"/>
</dbReference>
<evidence type="ECO:0000256" key="4">
    <source>
        <dbReference type="SAM" id="MobiDB-lite"/>
    </source>
</evidence>
<evidence type="ECO:0000256" key="1">
    <source>
        <dbReference type="ARBA" id="ARBA00022481"/>
    </source>
</evidence>
<dbReference type="EMBL" id="JACHXO010000009">
    <property type="protein sequence ID" value="MBB3196792.1"/>
    <property type="molecule type" value="Genomic_DNA"/>
</dbReference>
<dbReference type="Proteomes" id="UP000574369">
    <property type="component" value="Unassembled WGS sequence"/>
</dbReference>
<organism evidence="8 9">
    <name type="scientific">Roseateles terrae</name>
    <dbReference type="NCBI Taxonomy" id="431060"/>
    <lineage>
        <taxon>Bacteria</taxon>
        <taxon>Pseudomonadati</taxon>
        <taxon>Pseudomonadota</taxon>
        <taxon>Betaproteobacteria</taxon>
        <taxon>Burkholderiales</taxon>
        <taxon>Sphaerotilaceae</taxon>
        <taxon>Roseateles</taxon>
    </lineage>
</organism>
<dbReference type="Pfam" id="PF00015">
    <property type="entry name" value="MCPsignal"/>
    <property type="match status" value="1"/>
</dbReference>
<gene>
    <name evidence="8" type="ORF">FHS28_004217</name>
</gene>
<feature type="transmembrane region" description="Helical" evidence="5">
    <location>
        <begin position="227"/>
        <end position="247"/>
    </location>
</feature>
<keyword evidence="5" id="KW-1133">Transmembrane helix</keyword>
<keyword evidence="3" id="KW-0807">Transducer</keyword>
<dbReference type="PANTHER" id="PTHR43531:SF14">
    <property type="entry name" value="METHYL-ACCEPTING CHEMOTAXIS PROTEIN I-RELATED"/>
    <property type="match status" value="1"/>
</dbReference>
<evidence type="ECO:0000313" key="9">
    <source>
        <dbReference type="Proteomes" id="UP000574369"/>
    </source>
</evidence>
<dbReference type="PROSITE" id="PS50885">
    <property type="entry name" value="HAMP"/>
    <property type="match status" value="1"/>
</dbReference>
<feature type="compositionally biased region" description="Acidic residues" evidence="4">
    <location>
        <begin position="673"/>
        <end position="683"/>
    </location>
</feature>
<dbReference type="SMART" id="SM00283">
    <property type="entry name" value="MA"/>
    <property type="match status" value="1"/>
</dbReference>
<dbReference type="InterPro" id="IPR024478">
    <property type="entry name" value="HlyB_4HB_MCP"/>
</dbReference>
<keyword evidence="9" id="KW-1185">Reference proteome</keyword>
<dbReference type="Pfam" id="PF12729">
    <property type="entry name" value="4HB_MCP_1"/>
    <property type="match status" value="1"/>
</dbReference>
<evidence type="ECO:0000259" key="6">
    <source>
        <dbReference type="PROSITE" id="PS50111"/>
    </source>
</evidence>
<dbReference type="PANTHER" id="PTHR43531">
    <property type="entry name" value="PROTEIN ICFG"/>
    <property type="match status" value="1"/>
</dbReference>
<feature type="domain" description="HAMP" evidence="7">
    <location>
        <begin position="248"/>
        <end position="300"/>
    </location>
</feature>
<dbReference type="InterPro" id="IPR003660">
    <property type="entry name" value="HAMP_dom"/>
</dbReference>
<feature type="domain" description="Methyl-accepting transducer" evidence="6">
    <location>
        <begin position="305"/>
        <end position="534"/>
    </location>
</feature>
<dbReference type="InterPro" id="IPR051310">
    <property type="entry name" value="MCP_chemotaxis"/>
</dbReference>
<dbReference type="InterPro" id="IPR047347">
    <property type="entry name" value="YvaQ-like_sensor"/>
</dbReference>
<dbReference type="CDD" id="cd06225">
    <property type="entry name" value="HAMP"/>
    <property type="match status" value="1"/>
</dbReference>
<feature type="compositionally biased region" description="Polar residues" evidence="4">
    <location>
        <begin position="625"/>
        <end position="642"/>
    </location>
</feature>
<dbReference type="Pfam" id="PF00672">
    <property type="entry name" value="HAMP"/>
    <property type="match status" value="1"/>
</dbReference>
<dbReference type="Gene3D" id="1.10.287.950">
    <property type="entry name" value="Methyl-accepting chemotaxis protein"/>
    <property type="match status" value="1"/>
</dbReference>
<dbReference type="SMART" id="SM00304">
    <property type="entry name" value="HAMP"/>
    <property type="match status" value="1"/>
</dbReference>
<keyword evidence="1" id="KW-0488">Methylation</keyword>
<keyword evidence="5" id="KW-0812">Transmembrane</keyword>
<feature type="region of interest" description="Disordered" evidence="4">
    <location>
        <begin position="556"/>
        <end position="683"/>
    </location>
</feature>
<feature type="compositionally biased region" description="Low complexity" evidence="4">
    <location>
        <begin position="648"/>
        <end position="659"/>
    </location>
</feature>
<dbReference type="InterPro" id="IPR004089">
    <property type="entry name" value="MCPsignal_dom"/>
</dbReference>
<dbReference type="SUPFAM" id="SSF58104">
    <property type="entry name" value="Methyl-accepting chemotaxis protein (MCP) signaling domain"/>
    <property type="match status" value="1"/>
</dbReference>
<evidence type="ECO:0000256" key="2">
    <source>
        <dbReference type="ARBA" id="ARBA00029447"/>
    </source>
</evidence>
<reference evidence="8 9" key="1">
    <citation type="submission" date="2020-08" db="EMBL/GenBank/DDBJ databases">
        <title>Genomic Encyclopedia of Type Strains, Phase III (KMG-III): the genomes of soil and plant-associated and newly described type strains.</title>
        <authorList>
            <person name="Whitman W."/>
        </authorList>
    </citation>
    <scope>NUCLEOTIDE SEQUENCE [LARGE SCALE GENOMIC DNA]</scope>
    <source>
        <strain evidence="8 9">CECT 7247</strain>
    </source>
</reference>
<dbReference type="CDD" id="cd11386">
    <property type="entry name" value="MCP_signal"/>
    <property type="match status" value="1"/>
</dbReference>
<dbReference type="PROSITE" id="PS50111">
    <property type="entry name" value="CHEMOTAXIS_TRANSDUC_2"/>
    <property type="match status" value="1"/>
</dbReference>
<evidence type="ECO:0000313" key="8">
    <source>
        <dbReference type="EMBL" id="MBB3196792.1"/>
    </source>
</evidence>
<name>A0ABR6GXG2_9BURK</name>
<keyword evidence="5" id="KW-0472">Membrane</keyword>